<dbReference type="RefSeq" id="WP_068307384.1">
    <property type="nucleotide sequence ID" value="NZ_DAIOMO010000005.1"/>
</dbReference>
<name>A0A1G7B3G1_9PROT</name>
<protein>
    <submittedName>
        <fullName evidence="2">Uncharacterized protein</fullName>
    </submittedName>
</protein>
<reference evidence="2 3" key="1">
    <citation type="submission" date="2016-10" db="EMBL/GenBank/DDBJ databases">
        <authorList>
            <person name="de Groot N.N."/>
        </authorList>
    </citation>
    <scope>NUCLEOTIDE SEQUENCE [LARGE SCALE GENOMIC DNA]</scope>
    <source>
        <strain evidence="2 3">CGMCC 1.9109</strain>
    </source>
</reference>
<evidence type="ECO:0000313" key="3">
    <source>
        <dbReference type="Proteomes" id="UP000183685"/>
    </source>
</evidence>
<evidence type="ECO:0000256" key="1">
    <source>
        <dbReference type="SAM" id="SignalP"/>
    </source>
</evidence>
<proteinExistence type="predicted"/>
<evidence type="ECO:0000313" key="2">
    <source>
        <dbReference type="EMBL" id="SDE21563.1"/>
    </source>
</evidence>
<feature type="signal peptide" evidence="1">
    <location>
        <begin position="1"/>
        <end position="20"/>
    </location>
</feature>
<organism evidence="2 3">
    <name type="scientific">Kordiimonas lacus</name>
    <dbReference type="NCBI Taxonomy" id="637679"/>
    <lineage>
        <taxon>Bacteria</taxon>
        <taxon>Pseudomonadati</taxon>
        <taxon>Pseudomonadota</taxon>
        <taxon>Alphaproteobacteria</taxon>
        <taxon>Kordiimonadales</taxon>
        <taxon>Kordiimonadaceae</taxon>
        <taxon>Kordiimonas</taxon>
    </lineage>
</organism>
<dbReference type="OrthoDB" id="8482010at2"/>
<dbReference type="Proteomes" id="UP000183685">
    <property type="component" value="Unassembled WGS sequence"/>
</dbReference>
<dbReference type="AlphaFoldDB" id="A0A1G7B3G1"/>
<sequence length="94" mass="9797">MKARLVALLALVFVSAQFFAAAHSAAYGDADHVHDGHPCIVASIVKKSSDMDVAAAPAVVLNDRAEWLEPTALPAAPQSRAARFGTIRAPPAHA</sequence>
<dbReference type="EMBL" id="FNAK01000005">
    <property type="protein sequence ID" value="SDE21563.1"/>
    <property type="molecule type" value="Genomic_DNA"/>
</dbReference>
<accession>A0A1G7B3G1</accession>
<gene>
    <name evidence="2" type="ORF">SAMN04488071_2347</name>
</gene>
<feature type="chain" id="PRO_5010175880" evidence="1">
    <location>
        <begin position="21"/>
        <end position="94"/>
    </location>
</feature>
<keyword evidence="1" id="KW-0732">Signal</keyword>
<keyword evidence="3" id="KW-1185">Reference proteome</keyword>